<dbReference type="RefSeq" id="WP_176621600.1">
    <property type="nucleotide sequence ID" value="NZ_JABXXQ010000003.1"/>
</dbReference>
<dbReference type="EMBL" id="JACHXV010000015">
    <property type="protein sequence ID" value="MBB3174993.1"/>
    <property type="molecule type" value="Genomic_DNA"/>
</dbReference>
<feature type="compositionally biased region" description="Polar residues" evidence="1">
    <location>
        <begin position="18"/>
        <end position="28"/>
    </location>
</feature>
<feature type="region of interest" description="Disordered" evidence="1">
    <location>
        <begin position="1"/>
        <end position="29"/>
    </location>
</feature>
<evidence type="ECO:0000313" key="5">
    <source>
        <dbReference type="Proteomes" id="UP000565205"/>
    </source>
</evidence>
<dbReference type="EMBL" id="JABXXQ010000003">
    <property type="protein sequence ID" value="NVN28844.1"/>
    <property type="molecule type" value="Genomic_DNA"/>
</dbReference>
<evidence type="ECO:0000313" key="4">
    <source>
        <dbReference type="Proteomes" id="UP000557688"/>
    </source>
</evidence>
<keyword evidence="4" id="KW-1185">Reference proteome</keyword>
<dbReference type="AlphaFoldDB" id="A0A839V2K8"/>
<organism evidence="2 4">
    <name type="scientific">Endobacter medicaginis</name>
    <dbReference type="NCBI Taxonomy" id="1181271"/>
    <lineage>
        <taxon>Bacteria</taxon>
        <taxon>Pseudomonadati</taxon>
        <taxon>Pseudomonadota</taxon>
        <taxon>Alphaproteobacteria</taxon>
        <taxon>Acetobacterales</taxon>
        <taxon>Acetobacteraceae</taxon>
        <taxon>Endobacter</taxon>
    </lineage>
</organism>
<dbReference type="Proteomes" id="UP000557688">
    <property type="component" value="Unassembled WGS sequence"/>
</dbReference>
<comment type="caution">
    <text evidence="2">The sequence shown here is derived from an EMBL/GenBank/DDBJ whole genome shotgun (WGS) entry which is preliminary data.</text>
</comment>
<dbReference type="Proteomes" id="UP000565205">
    <property type="component" value="Unassembled WGS sequence"/>
</dbReference>
<reference evidence="3 5" key="1">
    <citation type="submission" date="2020-06" db="EMBL/GenBank/DDBJ databases">
        <title>Description of novel acetic acid bacteria.</title>
        <authorList>
            <person name="Sombolestani A."/>
        </authorList>
    </citation>
    <scope>NUCLEOTIDE SEQUENCE [LARGE SCALE GENOMIC DNA]</scope>
    <source>
        <strain evidence="3 5">LMG 26838</strain>
    </source>
</reference>
<gene>
    <name evidence="2" type="ORF">FHR90_002840</name>
    <name evidence="3" type="ORF">HUK83_00590</name>
</gene>
<evidence type="ECO:0000256" key="1">
    <source>
        <dbReference type="SAM" id="MobiDB-lite"/>
    </source>
</evidence>
<evidence type="ECO:0000313" key="3">
    <source>
        <dbReference type="EMBL" id="NVN28844.1"/>
    </source>
</evidence>
<protein>
    <submittedName>
        <fullName evidence="2">Uncharacterized protein</fullName>
    </submittedName>
</protein>
<proteinExistence type="predicted"/>
<evidence type="ECO:0000313" key="2">
    <source>
        <dbReference type="EMBL" id="MBB3174993.1"/>
    </source>
</evidence>
<accession>A0A839V2K8</accession>
<name>A0A839V2K8_9PROT</name>
<reference evidence="2 4" key="2">
    <citation type="submission" date="2020-08" db="EMBL/GenBank/DDBJ databases">
        <title>Genomic Encyclopedia of Type Strains, Phase III (KMG-III): the genomes of soil and plant-associated and newly described type strains.</title>
        <authorList>
            <person name="Whitman W."/>
        </authorList>
    </citation>
    <scope>NUCLEOTIDE SEQUENCE [LARGE SCALE GENOMIC DNA]</scope>
    <source>
        <strain evidence="2 4">CECT 8088</strain>
    </source>
</reference>
<sequence>MTTEAAADLDRLLDSGAKPTQQGRSAVRSQAWGGLPSTAGFAAFRRRVGASIETRSQPVSGRLALRAPSLRMHIGARQTQGPAEVVGATPRAAMTMTGFARPRAGGVKLAAAVGAGPRSWGGWNGTQASATRMSSVAMRAGLSRLSFVAGSDAASRAMPGSAFGEAGRMMPFAGQGGLGFVPPVTGQPGLMDLRLAGPAGQSRRDDASANATAGSGNAGMTLVGELIVDGRQLGTVVAREQTRQAMLPSTRGSGIDVGSMPLYRSNSPAF</sequence>